<keyword evidence="1" id="KW-0805">Transcription regulation</keyword>
<dbReference type="Proteomes" id="UP001172142">
    <property type="component" value="Unassembled WGS sequence"/>
</dbReference>
<dbReference type="PROSITE" id="PS50949">
    <property type="entry name" value="HTH_GNTR"/>
    <property type="match status" value="1"/>
</dbReference>
<dbReference type="RefSeq" id="WP_301856817.1">
    <property type="nucleotide sequence ID" value="NZ_JAUJWU010000003.1"/>
</dbReference>
<dbReference type="SUPFAM" id="SSF48008">
    <property type="entry name" value="GntR ligand-binding domain-like"/>
    <property type="match status" value="1"/>
</dbReference>
<accession>A0ABT8NEB1</accession>
<dbReference type="InterPro" id="IPR036390">
    <property type="entry name" value="WH_DNA-bd_sf"/>
</dbReference>
<evidence type="ECO:0000256" key="1">
    <source>
        <dbReference type="ARBA" id="ARBA00023015"/>
    </source>
</evidence>
<dbReference type="Gene3D" id="1.10.10.10">
    <property type="entry name" value="Winged helix-like DNA-binding domain superfamily/Winged helix DNA-binding domain"/>
    <property type="match status" value="1"/>
</dbReference>
<keyword evidence="6" id="KW-1185">Reference proteome</keyword>
<dbReference type="InterPro" id="IPR036388">
    <property type="entry name" value="WH-like_DNA-bd_sf"/>
</dbReference>
<evidence type="ECO:0000259" key="4">
    <source>
        <dbReference type="PROSITE" id="PS50949"/>
    </source>
</evidence>
<protein>
    <submittedName>
        <fullName evidence="5">GntR family transcriptional regulator</fullName>
    </submittedName>
</protein>
<dbReference type="InterPro" id="IPR008920">
    <property type="entry name" value="TF_FadR/GntR_C"/>
</dbReference>
<dbReference type="PANTHER" id="PTHR43537:SF5">
    <property type="entry name" value="UXU OPERON TRANSCRIPTIONAL REGULATOR"/>
    <property type="match status" value="1"/>
</dbReference>
<reference evidence="5 6" key="1">
    <citation type="submission" date="2023-07" db="EMBL/GenBank/DDBJ databases">
        <title>Novel species in genus Planococcus.</title>
        <authorList>
            <person name="Ning S."/>
        </authorList>
    </citation>
    <scope>NUCLEOTIDE SEQUENCE [LARGE SCALE GENOMIC DNA]</scope>
    <source>
        <strain evidence="5 6">N017</strain>
    </source>
</reference>
<dbReference type="SMART" id="SM00895">
    <property type="entry name" value="FCD"/>
    <property type="match status" value="1"/>
</dbReference>
<dbReference type="Pfam" id="PF07729">
    <property type="entry name" value="FCD"/>
    <property type="match status" value="1"/>
</dbReference>
<name>A0ABT8NEB1_9BACL</name>
<dbReference type="Gene3D" id="1.20.120.530">
    <property type="entry name" value="GntR ligand-binding domain-like"/>
    <property type="match status" value="1"/>
</dbReference>
<evidence type="ECO:0000313" key="6">
    <source>
        <dbReference type="Proteomes" id="UP001172142"/>
    </source>
</evidence>
<dbReference type="InterPro" id="IPR011711">
    <property type="entry name" value="GntR_C"/>
</dbReference>
<keyword evidence="3" id="KW-0804">Transcription</keyword>
<dbReference type="InterPro" id="IPR000524">
    <property type="entry name" value="Tscrpt_reg_HTH_GntR"/>
</dbReference>
<dbReference type="PANTHER" id="PTHR43537">
    <property type="entry name" value="TRANSCRIPTIONAL REGULATOR, GNTR FAMILY"/>
    <property type="match status" value="1"/>
</dbReference>
<evidence type="ECO:0000256" key="3">
    <source>
        <dbReference type="ARBA" id="ARBA00023163"/>
    </source>
</evidence>
<evidence type="ECO:0000313" key="5">
    <source>
        <dbReference type="EMBL" id="MDN7246234.1"/>
    </source>
</evidence>
<feature type="domain" description="HTH gntR-type" evidence="4">
    <location>
        <begin position="6"/>
        <end position="73"/>
    </location>
</feature>
<dbReference type="EMBL" id="JAUJWU010000003">
    <property type="protein sequence ID" value="MDN7246234.1"/>
    <property type="molecule type" value="Genomic_DNA"/>
</dbReference>
<proteinExistence type="predicted"/>
<gene>
    <name evidence="5" type="ORF">QWY13_12125</name>
</gene>
<dbReference type="SMART" id="SM00345">
    <property type="entry name" value="HTH_GNTR"/>
    <property type="match status" value="1"/>
</dbReference>
<dbReference type="SUPFAM" id="SSF46785">
    <property type="entry name" value="Winged helix' DNA-binding domain"/>
    <property type="match status" value="1"/>
</dbReference>
<dbReference type="CDD" id="cd07377">
    <property type="entry name" value="WHTH_GntR"/>
    <property type="match status" value="1"/>
</dbReference>
<sequence length="223" mass="25625">MGIEKRGISDQVLRHLRRRIMLKEIQEGEYLRETELSIELNVSRGPIREALAKLEAENLVKKNSNGRTVVKKFGLKDITDLYDSRILLESHALTQIEKDVLDNKKDLLYRYVDQMQESYERKSRNVDSDLAFHGLLVHMTKNNTLIQLWTSLSGMLETLIEITNEYTEPQQQEIIHDHILLADALVAGDVEKAQELLTIHLKEASEYFCDAVQKLSTGGIKHA</sequence>
<evidence type="ECO:0000256" key="2">
    <source>
        <dbReference type="ARBA" id="ARBA00023125"/>
    </source>
</evidence>
<comment type="caution">
    <text evidence="5">The sequence shown here is derived from an EMBL/GenBank/DDBJ whole genome shotgun (WGS) entry which is preliminary data.</text>
</comment>
<organism evidence="5 6">
    <name type="scientific">Planococcus shenhongbingii</name>
    <dbReference type="NCBI Taxonomy" id="3058398"/>
    <lineage>
        <taxon>Bacteria</taxon>
        <taxon>Bacillati</taxon>
        <taxon>Bacillota</taxon>
        <taxon>Bacilli</taxon>
        <taxon>Bacillales</taxon>
        <taxon>Caryophanaceae</taxon>
        <taxon>Planococcus</taxon>
    </lineage>
</organism>
<dbReference type="Pfam" id="PF00392">
    <property type="entry name" value="GntR"/>
    <property type="match status" value="1"/>
</dbReference>
<keyword evidence="2" id="KW-0238">DNA-binding</keyword>